<gene>
    <name evidence="4" type="primary">fadD2</name>
    <name evidence="4" type="ORF">TPLL2_0812</name>
</gene>
<evidence type="ECO:0000256" key="2">
    <source>
        <dbReference type="ARBA" id="ARBA00022598"/>
    </source>
</evidence>
<dbReference type="SUPFAM" id="SSF56801">
    <property type="entry name" value="Acetyl-CoA synthetase-like"/>
    <property type="match status" value="1"/>
</dbReference>
<evidence type="ECO:0000313" key="5">
    <source>
        <dbReference type="Proteomes" id="UP001321460"/>
    </source>
</evidence>
<dbReference type="InterPro" id="IPR042099">
    <property type="entry name" value="ANL_N_sf"/>
</dbReference>
<reference evidence="4 5" key="1">
    <citation type="submission" date="2022-05" db="EMBL/GenBank/DDBJ databases">
        <title>Treponema leporis L2 test.</title>
        <authorList>
            <person name="Cejkova D."/>
        </authorList>
    </citation>
    <scope>NUCLEOTIDE SEQUENCE [LARGE SCALE GENOMIC DNA]</scope>
    <source>
        <strain evidence="4 5">L2</strain>
    </source>
</reference>
<keyword evidence="2 4" id="KW-0436">Ligase</keyword>
<protein>
    <submittedName>
        <fullName evidence="4">Long-chain-fatty-acid--CoA ligase</fullName>
        <ecNumber evidence="4">6.2.1.3</ecNumber>
    </submittedName>
</protein>
<evidence type="ECO:0000259" key="3">
    <source>
        <dbReference type="Pfam" id="PF00501"/>
    </source>
</evidence>
<dbReference type="InterPro" id="IPR000873">
    <property type="entry name" value="AMP-dep_synth/lig_dom"/>
</dbReference>
<evidence type="ECO:0000313" key="4">
    <source>
        <dbReference type="EMBL" id="WKC72667.1"/>
    </source>
</evidence>
<evidence type="ECO:0000256" key="1">
    <source>
        <dbReference type="ARBA" id="ARBA00006432"/>
    </source>
</evidence>
<name>A0ABY9E6M2_9SPIR</name>
<feature type="domain" description="AMP-dependent synthetase/ligase" evidence="3">
    <location>
        <begin position="20"/>
        <end position="407"/>
    </location>
</feature>
<sequence>MPHLTFEAALRHCAQHFGSQNAVCFLGHATDTHSRCCLNYRLFAQRVRRARQLLMRCGVRAGSCVALFGPNCPQWGVSYFAIVSLGARAVPLVPELSPQELRRCLQHAHVCCVIAGAAERETLAQADTLTDPDAASCSAKDGQDLSTVSHTAQRTLIALEDFSLVRTTDGVQNTPVPATHWRNAGSDPDAIASVVYTSTGGAGTPPRAVTFTQRNLLCTARYAQRVLRVRTHDVVFSLLPLAHLFEFVCAFLAVFLQGACVWYAPPLPQMRLPLQQLQCVKPTLLFCLPPFLEAPEQPRSRRPCARQLHTQLGGQLRLLVLWSEECSEHTQILHRIPLEAVLFHGYLHASVLIFVTAKKNTKDKDMPAPRTQTRAVPGLKTRLLNYNAFTSTGELALRGEGVTPGYWRDEARTCAAFTPDGWLRTGTLWTKAETGNLLPCSSSCHMQLGARGEAVYAEDLVCVLMQHPCVSTHTCA</sequence>
<organism evidence="4 5">
    <name type="scientific">Treponema paraluiscuniculi</name>
    <dbReference type="NCBI Taxonomy" id="53435"/>
    <lineage>
        <taxon>Bacteria</taxon>
        <taxon>Pseudomonadati</taxon>
        <taxon>Spirochaetota</taxon>
        <taxon>Spirochaetia</taxon>
        <taxon>Spirochaetales</taxon>
        <taxon>Treponemataceae</taxon>
        <taxon>Treponema</taxon>
    </lineage>
</organism>
<dbReference type="Gene3D" id="3.40.50.12780">
    <property type="entry name" value="N-terminal domain of ligase-like"/>
    <property type="match status" value="1"/>
</dbReference>
<keyword evidence="5" id="KW-1185">Reference proteome</keyword>
<proteinExistence type="inferred from homology"/>
<accession>A0ABY9E6M2</accession>
<dbReference type="Pfam" id="PF00501">
    <property type="entry name" value="AMP-binding"/>
    <property type="match status" value="1"/>
</dbReference>
<dbReference type="EMBL" id="CP097901">
    <property type="protein sequence ID" value="WKC72667.1"/>
    <property type="molecule type" value="Genomic_DNA"/>
</dbReference>
<dbReference type="Proteomes" id="UP001321460">
    <property type="component" value="Chromosome"/>
</dbReference>
<dbReference type="EC" id="6.2.1.3" evidence="4"/>
<dbReference type="GO" id="GO:0004467">
    <property type="term" value="F:long-chain fatty acid-CoA ligase activity"/>
    <property type="evidence" value="ECO:0007669"/>
    <property type="project" value="UniProtKB-EC"/>
</dbReference>
<dbReference type="PANTHER" id="PTHR43201">
    <property type="entry name" value="ACYL-COA SYNTHETASE"/>
    <property type="match status" value="1"/>
</dbReference>
<dbReference type="PANTHER" id="PTHR43201:SF5">
    <property type="entry name" value="MEDIUM-CHAIN ACYL-COA LIGASE ACSF2, MITOCHONDRIAL"/>
    <property type="match status" value="1"/>
</dbReference>
<comment type="similarity">
    <text evidence="1">Belongs to the ATP-dependent AMP-binding enzyme family.</text>
</comment>